<sequence>MALLLAYFCRECLSTRKIPLPVSSY</sequence>
<reference evidence="1" key="2">
    <citation type="journal article" date="2015" name="Data Brief">
        <title>Shoot transcriptome of the giant reed, Arundo donax.</title>
        <authorList>
            <person name="Barrero R.A."/>
            <person name="Guerrero F.D."/>
            <person name="Moolhuijzen P."/>
            <person name="Goolsby J.A."/>
            <person name="Tidwell J."/>
            <person name="Bellgard S.E."/>
            <person name="Bellgard M.I."/>
        </authorList>
    </citation>
    <scope>NUCLEOTIDE SEQUENCE</scope>
    <source>
        <tissue evidence="1">Shoot tissue taken approximately 20 cm above the soil surface</tissue>
    </source>
</reference>
<evidence type="ECO:0000313" key="1">
    <source>
        <dbReference type="EMBL" id="JAD63938.1"/>
    </source>
</evidence>
<name>A0A0A9BP32_ARUDO</name>
<protein>
    <submittedName>
        <fullName evidence="1">Uncharacterized protein</fullName>
    </submittedName>
</protein>
<organism evidence="1">
    <name type="scientific">Arundo donax</name>
    <name type="common">Giant reed</name>
    <name type="synonym">Donax arundinaceus</name>
    <dbReference type="NCBI Taxonomy" id="35708"/>
    <lineage>
        <taxon>Eukaryota</taxon>
        <taxon>Viridiplantae</taxon>
        <taxon>Streptophyta</taxon>
        <taxon>Embryophyta</taxon>
        <taxon>Tracheophyta</taxon>
        <taxon>Spermatophyta</taxon>
        <taxon>Magnoliopsida</taxon>
        <taxon>Liliopsida</taxon>
        <taxon>Poales</taxon>
        <taxon>Poaceae</taxon>
        <taxon>PACMAD clade</taxon>
        <taxon>Arundinoideae</taxon>
        <taxon>Arundineae</taxon>
        <taxon>Arundo</taxon>
    </lineage>
</organism>
<proteinExistence type="predicted"/>
<dbReference type="EMBL" id="GBRH01233957">
    <property type="protein sequence ID" value="JAD63938.1"/>
    <property type="molecule type" value="Transcribed_RNA"/>
</dbReference>
<reference evidence="1" key="1">
    <citation type="submission" date="2014-09" db="EMBL/GenBank/DDBJ databases">
        <authorList>
            <person name="Magalhaes I.L.F."/>
            <person name="Oliveira U."/>
            <person name="Santos F.R."/>
            <person name="Vidigal T.H.D.A."/>
            <person name="Brescovit A.D."/>
            <person name="Santos A.J."/>
        </authorList>
    </citation>
    <scope>NUCLEOTIDE SEQUENCE</scope>
    <source>
        <tissue evidence="1">Shoot tissue taken approximately 20 cm above the soil surface</tissue>
    </source>
</reference>
<dbReference type="AlphaFoldDB" id="A0A0A9BP32"/>
<accession>A0A0A9BP32</accession>